<dbReference type="PROSITE" id="PS01012">
    <property type="entry name" value="FOLYLPOLYGLU_SYNT_2"/>
    <property type="match status" value="1"/>
</dbReference>
<evidence type="ECO:0000259" key="10">
    <source>
        <dbReference type="Pfam" id="PF02875"/>
    </source>
</evidence>
<feature type="domain" description="Mur ligase central" evidence="11">
    <location>
        <begin position="141"/>
        <end position="234"/>
    </location>
</feature>
<dbReference type="HOGENOM" id="CLU_015869_1_1_9"/>
<dbReference type="EC" id="6.3.2.17" evidence="2"/>
<keyword evidence="5" id="KW-0547">Nucleotide-binding</keyword>
<name>D6XT11_BACIE</name>
<dbReference type="PROSITE" id="PS01011">
    <property type="entry name" value="FOLYLPOLYGLU_SYNT_1"/>
    <property type="match status" value="1"/>
</dbReference>
<sequence length="406" mass="43949">MGKLRMTDVEEMLKRRRVAGISYDLSRMEALMKAMDHPERRIRVVHIAGTNGKGSVAAFTGRILEYAGLVTGSFQSPVFGPVHHHVLIGDQPLDEGVFLKAVEDYEALVQSAESHCDFGMISEFEWLTGLAFYVFDTVCPVDVAIVEAGMGGRLDSTNVMPAPLVTVITNVGYDHQAFLGDTLEAIATEKAGIIKAGVPCVTSAAEPALSFMRGRGNETGSCIITVGEPEVPLSLTMKGAHQQVNAAVSMKAAAIALEAFGMSMADSVMQAAIRDLQVPGRFEEVRYEPAVIVDTAHNVEAIRTTIANIRTLYASKEVSVLFAAMQDKPVSAMLKAFQEAGLKPVVTDFSHPRAMKQEAYPKPYERAADAKSWVKAHLKEAASEDVLLITGSHQFIGDMRAFVTKC</sequence>
<dbReference type="InterPro" id="IPR036615">
    <property type="entry name" value="Mur_ligase_C_dom_sf"/>
</dbReference>
<evidence type="ECO:0000256" key="5">
    <source>
        <dbReference type="ARBA" id="ARBA00022741"/>
    </source>
</evidence>
<gene>
    <name evidence="12" type="ordered locus">Bsel_1435</name>
</gene>
<keyword evidence="7" id="KW-0460">Magnesium</keyword>
<dbReference type="InterPro" id="IPR036565">
    <property type="entry name" value="Mur-like_cat_sf"/>
</dbReference>
<dbReference type="Proteomes" id="UP000000271">
    <property type="component" value="Chromosome"/>
</dbReference>
<evidence type="ECO:0000256" key="3">
    <source>
        <dbReference type="ARBA" id="ARBA00022598"/>
    </source>
</evidence>
<dbReference type="GO" id="GO:0005737">
    <property type="term" value="C:cytoplasm"/>
    <property type="evidence" value="ECO:0007669"/>
    <property type="project" value="TreeGrafter"/>
</dbReference>
<dbReference type="AlphaFoldDB" id="D6XT11"/>
<dbReference type="PIRSF" id="PIRSF001563">
    <property type="entry name" value="Folylpolyglu_synth"/>
    <property type="match status" value="1"/>
</dbReference>
<dbReference type="Pfam" id="PF08245">
    <property type="entry name" value="Mur_ligase_M"/>
    <property type="match status" value="1"/>
</dbReference>
<keyword evidence="4" id="KW-0479">Metal-binding</keyword>
<keyword evidence="13" id="KW-1185">Reference proteome</keyword>
<dbReference type="Pfam" id="PF02875">
    <property type="entry name" value="Mur_ligase_C"/>
    <property type="match status" value="1"/>
</dbReference>
<feature type="domain" description="Mur ligase C-terminal" evidence="10">
    <location>
        <begin position="280"/>
        <end position="392"/>
    </location>
</feature>
<dbReference type="Gene3D" id="3.40.1190.10">
    <property type="entry name" value="Mur-like, catalytic domain"/>
    <property type="match status" value="1"/>
</dbReference>
<dbReference type="InterPro" id="IPR013221">
    <property type="entry name" value="Mur_ligase_cen"/>
</dbReference>
<evidence type="ECO:0000256" key="2">
    <source>
        <dbReference type="ARBA" id="ARBA00013025"/>
    </source>
</evidence>
<proteinExistence type="inferred from homology"/>
<evidence type="ECO:0000313" key="12">
    <source>
        <dbReference type="EMBL" id="ADH98947.1"/>
    </source>
</evidence>
<keyword evidence="3 12" id="KW-0436">Ligase</keyword>
<evidence type="ECO:0000259" key="11">
    <source>
        <dbReference type="Pfam" id="PF08245"/>
    </source>
</evidence>
<dbReference type="GO" id="GO:0004326">
    <property type="term" value="F:tetrahydrofolylpolyglutamate synthase activity"/>
    <property type="evidence" value="ECO:0007669"/>
    <property type="project" value="UniProtKB-EC"/>
</dbReference>
<dbReference type="InterPro" id="IPR018109">
    <property type="entry name" value="Folylpolyglutamate_synth_CS"/>
</dbReference>
<dbReference type="RefSeq" id="WP_013172371.1">
    <property type="nucleotide sequence ID" value="NC_014219.1"/>
</dbReference>
<dbReference type="KEGG" id="bse:Bsel_1435"/>
<dbReference type="GO" id="GO:0005524">
    <property type="term" value="F:ATP binding"/>
    <property type="evidence" value="ECO:0007669"/>
    <property type="project" value="UniProtKB-KW"/>
</dbReference>
<evidence type="ECO:0000313" key="13">
    <source>
        <dbReference type="Proteomes" id="UP000000271"/>
    </source>
</evidence>
<dbReference type="PANTHER" id="PTHR11136:SF0">
    <property type="entry name" value="DIHYDROFOLATE SYNTHETASE-RELATED"/>
    <property type="match status" value="1"/>
</dbReference>
<organism evidence="12 13">
    <name type="scientific">Bacillus selenitireducens (strain ATCC 700615 / DSM 15326 / MLS10)</name>
    <dbReference type="NCBI Taxonomy" id="439292"/>
    <lineage>
        <taxon>Bacteria</taxon>
        <taxon>Bacillati</taxon>
        <taxon>Bacillota</taxon>
        <taxon>Bacilli</taxon>
        <taxon>Bacillales</taxon>
        <taxon>Bacillaceae</taxon>
        <taxon>Salisediminibacterium</taxon>
    </lineage>
</organism>
<evidence type="ECO:0000256" key="8">
    <source>
        <dbReference type="ARBA" id="ARBA00030592"/>
    </source>
</evidence>
<evidence type="ECO:0000256" key="7">
    <source>
        <dbReference type="ARBA" id="ARBA00022842"/>
    </source>
</evidence>
<dbReference type="SUPFAM" id="SSF53623">
    <property type="entry name" value="MurD-like peptide ligases, catalytic domain"/>
    <property type="match status" value="1"/>
</dbReference>
<dbReference type="Gene3D" id="3.90.190.20">
    <property type="entry name" value="Mur ligase, C-terminal domain"/>
    <property type="match status" value="1"/>
</dbReference>
<keyword evidence="6" id="KW-0067">ATP-binding</keyword>
<evidence type="ECO:0000256" key="4">
    <source>
        <dbReference type="ARBA" id="ARBA00022723"/>
    </source>
</evidence>
<reference evidence="12" key="1">
    <citation type="submission" date="2009-10" db="EMBL/GenBank/DDBJ databases">
        <title>Complete sequence of Bacillus selenitireducens MLS10.</title>
        <authorList>
            <consortium name="US DOE Joint Genome Institute"/>
            <person name="Lucas S."/>
            <person name="Copeland A."/>
            <person name="Lapidus A."/>
            <person name="Glavina del Rio T."/>
            <person name="Dalin E."/>
            <person name="Tice H."/>
            <person name="Bruce D."/>
            <person name="Goodwin L."/>
            <person name="Pitluck S."/>
            <person name="Sims D."/>
            <person name="Brettin T."/>
            <person name="Detter J.C."/>
            <person name="Han C."/>
            <person name="Larimer F."/>
            <person name="Land M."/>
            <person name="Hauser L."/>
            <person name="Kyrpides N."/>
            <person name="Ovchinnikova G."/>
            <person name="Stolz J."/>
        </authorList>
    </citation>
    <scope>NUCLEOTIDE SEQUENCE [LARGE SCALE GENOMIC DNA]</scope>
    <source>
        <strain evidence="12">MLS10</strain>
    </source>
</reference>
<comment type="catalytic activity">
    <reaction evidence="9">
        <text>(6S)-5,6,7,8-tetrahydrofolyl-(gamma-L-Glu)(n) + L-glutamate + ATP = (6S)-5,6,7,8-tetrahydrofolyl-(gamma-L-Glu)(n+1) + ADP + phosphate + H(+)</text>
        <dbReference type="Rhea" id="RHEA:10580"/>
        <dbReference type="Rhea" id="RHEA-COMP:14738"/>
        <dbReference type="Rhea" id="RHEA-COMP:14740"/>
        <dbReference type="ChEBI" id="CHEBI:15378"/>
        <dbReference type="ChEBI" id="CHEBI:29985"/>
        <dbReference type="ChEBI" id="CHEBI:30616"/>
        <dbReference type="ChEBI" id="CHEBI:43474"/>
        <dbReference type="ChEBI" id="CHEBI:141005"/>
        <dbReference type="ChEBI" id="CHEBI:456216"/>
        <dbReference type="EC" id="6.3.2.17"/>
    </reaction>
</comment>
<accession>D6XT11</accession>
<dbReference type="InterPro" id="IPR001645">
    <property type="entry name" value="Folylpolyglutamate_synth"/>
</dbReference>
<dbReference type="eggNOG" id="COG0285">
    <property type="taxonomic scope" value="Bacteria"/>
</dbReference>
<evidence type="ECO:0000256" key="9">
    <source>
        <dbReference type="ARBA" id="ARBA00047493"/>
    </source>
</evidence>
<dbReference type="SUPFAM" id="SSF53244">
    <property type="entry name" value="MurD-like peptide ligases, peptide-binding domain"/>
    <property type="match status" value="1"/>
</dbReference>
<dbReference type="STRING" id="439292.Bsel_1435"/>
<dbReference type="NCBIfam" id="TIGR01499">
    <property type="entry name" value="folC"/>
    <property type="match status" value="1"/>
</dbReference>
<dbReference type="EMBL" id="CP001791">
    <property type="protein sequence ID" value="ADH98947.1"/>
    <property type="molecule type" value="Genomic_DNA"/>
</dbReference>
<dbReference type="PANTHER" id="PTHR11136">
    <property type="entry name" value="FOLYLPOLYGLUTAMATE SYNTHASE-RELATED"/>
    <property type="match status" value="1"/>
</dbReference>
<dbReference type="GO" id="GO:0008841">
    <property type="term" value="F:dihydrofolate synthase activity"/>
    <property type="evidence" value="ECO:0007669"/>
    <property type="project" value="TreeGrafter"/>
</dbReference>
<dbReference type="InterPro" id="IPR004101">
    <property type="entry name" value="Mur_ligase_C"/>
</dbReference>
<dbReference type="GO" id="GO:0046872">
    <property type="term" value="F:metal ion binding"/>
    <property type="evidence" value="ECO:0007669"/>
    <property type="project" value="UniProtKB-KW"/>
</dbReference>
<evidence type="ECO:0000256" key="1">
    <source>
        <dbReference type="ARBA" id="ARBA00008276"/>
    </source>
</evidence>
<protein>
    <recommendedName>
        <fullName evidence="2">tetrahydrofolate synthase</fullName>
        <ecNumber evidence="2">6.3.2.17</ecNumber>
    </recommendedName>
    <alternativeName>
        <fullName evidence="8">Tetrahydrofolylpolyglutamate synthase</fullName>
    </alternativeName>
</protein>
<comment type="similarity">
    <text evidence="1">Belongs to the folylpolyglutamate synthase family.</text>
</comment>
<evidence type="ECO:0000256" key="6">
    <source>
        <dbReference type="ARBA" id="ARBA00022840"/>
    </source>
</evidence>